<dbReference type="SUPFAM" id="SSF52518">
    <property type="entry name" value="Thiamin diphosphate-binding fold (THDP-binding)"/>
    <property type="match status" value="1"/>
</dbReference>
<dbReference type="InterPro" id="IPR033248">
    <property type="entry name" value="Transketolase_C"/>
</dbReference>
<feature type="domain" description="Transketolase-like pyrimidine-binding" evidence="4">
    <location>
        <begin position="5"/>
        <end position="180"/>
    </location>
</feature>
<dbReference type="InterPro" id="IPR029061">
    <property type="entry name" value="THDP-binding"/>
</dbReference>
<dbReference type="NCBIfam" id="NF006667">
    <property type="entry name" value="PRK09212.1"/>
    <property type="match status" value="1"/>
</dbReference>
<dbReference type="Gene3D" id="3.40.50.920">
    <property type="match status" value="1"/>
</dbReference>
<accession>A0A3N0CJD3</accession>
<proteinExistence type="predicted"/>
<comment type="caution">
    <text evidence="5">The sequence shown here is derived from an EMBL/GenBank/DDBJ whole genome shotgun (WGS) entry which is preliminary data.</text>
</comment>
<organism evidence="5 6">
    <name type="scientific">Nocardioides marmoriginsengisoli</name>
    <dbReference type="NCBI Taxonomy" id="661483"/>
    <lineage>
        <taxon>Bacteria</taxon>
        <taxon>Bacillati</taxon>
        <taxon>Actinomycetota</taxon>
        <taxon>Actinomycetes</taxon>
        <taxon>Propionibacteriales</taxon>
        <taxon>Nocardioidaceae</taxon>
        <taxon>Nocardioides</taxon>
    </lineage>
</organism>
<dbReference type="FunFam" id="3.40.50.920:FF:000001">
    <property type="entry name" value="Pyruvate dehydrogenase E1 beta subunit"/>
    <property type="match status" value="1"/>
</dbReference>
<evidence type="ECO:0000256" key="1">
    <source>
        <dbReference type="ARBA" id="ARBA00001964"/>
    </source>
</evidence>
<comment type="cofactor">
    <cofactor evidence="1">
        <name>thiamine diphosphate</name>
        <dbReference type="ChEBI" id="CHEBI:58937"/>
    </cofactor>
</comment>
<dbReference type="Proteomes" id="UP000267128">
    <property type="component" value="Unassembled WGS sequence"/>
</dbReference>
<dbReference type="InterPro" id="IPR005475">
    <property type="entry name" value="Transketolase-like_Pyr-bd"/>
</dbReference>
<protein>
    <submittedName>
        <fullName evidence="5">Alpha-ketoacid dehydrogenase subunit beta</fullName>
    </submittedName>
</protein>
<dbReference type="Gene3D" id="3.40.50.970">
    <property type="match status" value="1"/>
</dbReference>
<dbReference type="SUPFAM" id="SSF52922">
    <property type="entry name" value="TK C-terminal domain-like"/>
    <property type="match status" value="1"/>
</dbReference>
<evidence type="ECO:0000259" key="4">
    <source>
        <dbReference type="SMART" id="SM00861"/>
    </source>
</evidence>
<dbReference type="PANTHER" id="PTHR43257:SF2">
    <property type="entry name" value="PYRUVATE DEHYDROGENASE E1 COMPONENT SUBUNIT BETA"/>
    <property type="match status" value="1"/>
</dbReference>
<dbReference type="CDD" id="cd07036">
    <property type="entry name" value="TPP_PYR_E1-PDHc-beta_like"/>
    <property type="match status" value="1"/>
</dbReference>
<dbReference type="EMBL" id="RJSE01000007">
    <property type="protein sequence ID" value="RNL63381.1"/>
    <property type="molecule type" value="Genomic_DNA"/>
</dbReference>
<evidence type="ECO:0000313" key="5">
    <source>
        <dbReference type="EMBL" id="RNL63381.1"/>
    </source>
</evidence>
<dbReference type="Pfam" id="PF02779">
    <property type="entry name" value="Transket_pyr"/>
    <property type="match status" value="1"/>
</dbReference>
<evidence type="ECO:0000313" key="6">
    <source>
        <dbReference type="Proteomes" id="UP000267128"/>
    </source>
</evidence>
<reference evidence="5 6" key="1">
    <citation type="submission" date="2018-11" db="EMBL/GenBank/DDBJ databases">
        <authorList>
            <person name="Li F."/>
        </authorList>
    </citation>
    <scope>NUCLEOTIDE SEQUENCE [LARGE SCALE GENOMIC DNA]</scope>
    <source>
        <strain evidence="5 6">Gsoil 097</strain>
    </source>
</reference>
<dbReference type="FunFam" id="3.40.50.970:FF:000001">
    <property type="entry name" value="Pyruvate dehydrogenase E1 beta subunit"/>
    <property type="match status" value="1"/>
</dbReference>
<sequence length="341" mass="35962">MVAQLSFRNAVRDALAQEMRRDERVIVLGEDVAIGGVFKTTAGLLDEFGSRRVWDTPICEQAIAGAAMGAAIAGLRPIAEIMFSDFYATCWDQVVNEIAKTRYMTGGQVTIPLVLRGANGFGSLGFGSQHGQACENWVMTVPGLKIVSPATPAEMKGLLAAAIQDPDPVLVFEHKALYGAVEEVPDGDLVIPLGRARTVRPGRDVTLVGLSITVRTCEEAAERLDAQGISAEVIDLRTLVPLDAQAVLESVARTHRLVIAEENPGQLGWGASLSSIVVEEAFGELAGPPVRVSGGNIPYPVASVLEAEVAVTPDRVVRAVQQVLGISAPTATAVPQPAAIN</sequence>
<keyword evidence="3" id="KW-0786">Thiamine pyrophosphate</keyword>
<keyword evidence="2" id="KW-0560">Oxidoreductase</keyword>
<evidence type="ECO:0000256" key="3">
    <source>
        <dbReference type="ARBA" id="ARBA00023052"/>
    </source>
</evidence>
<dbReference type="GO" id="GO:0016491">
    <property type="term" value="F:oxidoreductase activity"/>
    <property type="evidence" value="ECO:0007669"/>
    <property type="project" value="UniProtKB-KW"/>
</dbReference>
<evidence type="ECO:0000256" key="2">
    <source>
        <dbReference type="ARBA" id="ARBA00023002"/>
    </source>
</evidence>
<gene>
    <name evidence="5" type="ORF">EFK50_13990</name>
</gene>
<name>A0A3N0CJD3_9ACTN</name>
<dbReference type="SMART" id="SM00861">
    <property type="entry name" value="Transket_pyr"/>
    <property type="match status" value="1"/>
</dbReference>
<dbReference type="InterPro" id="IPR009014">
    <property type="entry name" value="Transketo_C/PFOR_II"/>
</dbReference>
<dbReference type="GO" id="GO:0000287">
    <property type="term" value="F:magnesium ion binding"/>
    <property type="evidence" value="ECO:0007669"/>
    <property type="project" value="UniProtKB-ARBA"/>
</dbReference>
<dbReference type="AlphaFoldDB" id="A0A3N0CJD3"/>
<dbReference type="Pfam" id="PF02780">
    <property type="entry name" value="Transketolase_C"/>
    <property type="match status" value="1"/>
</dbReference>
<dbReference type="PANTHER" id="PTHR43257">
    <property type="entry name" value="PYRUVATE DEHYDROGENASE E1 COMPONENT BETA SUBUNIT"/>
    <property type="match status" value="1"/>
</dbReference>
<dbReference type="OrthoDB" id="9766715at2"/>
<keyword evidence="6" id="KW-1185">Reference proteome</keyword>